<dbReference type="Gene3D" id="2.40.50.100">
    <property type="match status" value="1"/>
</dbReference>
<keyword evidence="5 8" id="KW-0012">Acyltransferase</keyword>
<dbReference type="NCBIfam" id="TIGR01349">
    <property type="entry name" value="PDHac_trf_mito"/>
    <property type="match status" value="1"/>
</dbReference>
<evidence type="ECO:0000259" key="9">
    <source>
        <dbReference type="PROSITE" id="PS50968"/>
    </source>
</evidence>
<dbReference type="EC" id="2.3.1.12" evidence="8"/>
<accession>A0A1D9IDG1</accession>
<comment type="similarity">
    <text evidence="1 8">Belongs to the 2-oxoacid dehydrogenase family.</text>
</comment>
<dbReference type="PROSITE" id="PS51826">
    <property type="entry name" value="PSBD"/>
    <property type="match status" value="1"/>
</dbReference>
<dbReference type="PROSITE" id="PS50968">
    <property type="entry name" value="BIOTINYL_LIPOYL"/>
    <property type="match status" value="1"/>
</dbReference>
<dbReference type="InterPro" id="IPR045257">
    <property type="entry name" value="E2/Pdx1"/>
</dbReference>
<comment type="function">
    <text evidence="6">The pyruvate dehydrogenase complex catalyzes the overall conversion of pyruvate to acetyl-CoA and CO(2). It contains multiple copies of three enzymatic components: pyruvate dehydrogenase (E1), dihydrolipoamide acetyltransferase (E2) and lipoamide dehydrogenase (E3).</text>
</comment>
<dbReference type="InterPro" id="IPR011053">
    <property type="entry name" value="Single_hybrid_motif"/>
</dbReference>
<evidence type="ECO:0000256" key="4">
    <source>
        <dbReference type="ARBA" id="ARBA00022823"/>
    </source>
</evidence>
<organism evidence="11 12">
    <name type="scientific">Cupriavidus malaysiensis</name>
    <dbReference type="NCBI Taxonomy" id="367825"/>
    <lineage>
        <taxon>Bacteria</taxon>
        <taxon>Pseudomonadati</taxon>
        <taxon>Pseudomonadota</taxon>
        <taxon>Betaproteobacteria</taxon>
        <taxon>Burkholderiales</taxon>
        <taxon>Burkholderiaceae</taxon>
        <taxon>Cupriavidus</taxon>
    </lineage>
</organism>
<dbReference type="SUPFAM" id="SSF47005">
    <property type="entry name" value="Peripheral subunit-binding domain of 2-oxo acid dehydrogenase complex"/>
    <property type="match status" value="1"/>
</dbReference>
<keyword evidence="11" id="KW-0670">Pyruvate</keyword>
<dbReference type="SUPFAM" id="SSF52777">
    <property type="entry name" value="CoA-dependent acyltransferases"/>
    <property type="match status" value="1"/>
</dbReference>
<dbReference type="SUPFAM" id="SSF51230">
    <property type="entry name" value="Single hybrid motif"/>
    <property type="match status" value="1"/>
</dbReference>
<dbReference type="RefSeq" id="WP_071072679.1">
    <property type="nucleotide sequence ID" value="NZ_CP017755.1"/>
</dbReference>
<proteinExistence type="inferred from homology"/>
<evidence type="ECO:0000256" key="8">
    <source>
        <dbReference type="RuleBase" id="RU361137"/>
    </source>
</evidence>
<dbReference type="Gene3D" id="4.10.320.10">
    <property type="entry name" value="E3-binding domain"/>
    <property type="match status" value="1"/>
</dbReference>
<dbReference type="InterPro" id="IPR001078">
    <property type="entry name" value="2-oxoacid_DH_actylTfrase"/>
</dbReference>
<dbReference type="PANTHER" id="PTHR23151">
    <property type="entry name" value="DIHYDROLIPOAMIDE ACETYL/SUCCINYL-TRANSFERASE-RELATED"/>
    <property type="match status" value="1"/>
</dbReference>
<feature type="domain" description="Lipoyl-binding" evidence="9">
    <location>
        <begin position="2"/>
        <end position="77"/>
    </location>
</feature>
<evidence type="ECO:0000256" key="6">
    <source>
        <dbReference type="ARBA" id="ARBA00025211"/>
    </source>
</evidence>
<dbReference type="InterPro" id="IPR004167">
    <property type="entry name" value="PSBD"/>
</dbReference>
<dbReference type="EMBL" id="CP017755">
    <property type="protein sequence ID" value="AOZ10159.1"/>
    <property type="molecule type" value="Genomic_DNA"/>
</dbReference>
<dbReference type="InterPro" id="IPR036625">
    <property type="entry name" value="E3-bd_dom_sf"/>
</dbReference>
<dbReference type="Pfam" id="PF00364">
    <property type="entry name" value="Biotin_lipoyl"/>
    <property type="match status" value="1"/>
</dbReference>
<evidence type="ECO:0000313" key="11">
    <source>
        <dbReference type="EMBL" id="AOZ10159.1"/>
    </source>
</evidence>
<evidence type="ECO:0000256" key="5">
    <source>
        <dbReference type="ARBA" id="ARBA00023315"/>
    </source>
</evidence>
<evidence type="ECO:0000256" key="7">
    <source>
        <dbReference type="ARBA" id="ARBA00048370"/>
    </source>
</evidence>
<reference evidence="11 12" key="1">
    <citation type="submission" date="2016-10" db="EMBL/GenBank/DDBJ databases">
        <title>Complete genome sequences of three Cupriavidus strains isolated from various Malaysian environments.</title>
        <authorList>
            <person name="Abdullah A.A.-A."/>
            <person name="Shafie N.A.H."/>
            <person name="Lau N.S."/>
        </authorList>
    </citation>
    <scope>NUCLEOTIDE SEQUENCE [LARGE SCALE GENOMIC DNA]</scope>
    <source>
        <strain evidence="11 12">USMAA1020</strain>
    </source>
</reference>
<comment type="cofactor">
    <cofactor evidence="8">
        <name>(R)-lipoate</name>
        <dbReference type="ChEBI" id="CHEBI:83088"/>
    </cofactor>
    <text evidence="8">Binds 1 lipoyl cofactor covalently.</text>
</comment>
<dbReference type="PROSITE" id="PS00189">
    <property type="entry name" value="LIPOYL"/>
    <property type="match status" value="1"/>
</dbReference>
<dbReference type="Pfam" id="PF02817">
    <property type="entry name" value="E3_binding"/>
    <property type="match status" value="1"/>
</dbReference>
<dbReference type="Gene3D" id="3.30.559.10">
    <property type="entry name" value="Chloramphenicol acetyltransferase-like domain"/>
    <property type="match status" value="1"/>
</dbReference>
<evidence type="ECO:0000313" key="12">
    <source>
        <dbReference type="Proteomes" id="UP000177515"/>
    </source>
</evidence>
<protein>
    <recommendedName>
        <fullName evidence="8">Acetyltransferase component of pyruvate dehydrogenase complex</fullName>
        <ecNumber evidence="8">2.3.1.12</ecNumber>
    </recommendedName>
</protein>
<keyword evidence="12" id="KW-1185">Reference proteome</keyword>
<keyword evidence="4 8" id="KW-0450">Lipoyl</keyword>
<feature type="domain" description="Peripheral subunit-binding (PSBD)" evidence="10">
    <location>
        <begin position="133"/>
        <end position="170"/>
    </location>
</feature>
<dbReference type="CDD" id="cd06849">
    <property type="entry name" value="lipoyl_domain"/>
    <property type="match status" value="1"/>
</dbReference>
<dbReference type="PANTHER" id="PTHR23151:SF90">
    <property type="entry name" value="DIHYDROLIPOYLLYSINE-RESIDUE ACETYLTRANSFERASE COMPONENT OF PYRUVATE DEHYDROGENASE COMPLEX, MITOCHONDRIAL-RELATED"/>
    <property type="match status" value="1"/>
</dbReference>
<keyword evidence="3 8" id="KW-0808">Transferase</keyword>
<name>A0A1D9IDG1_9BURK</name>
<comment type="catalytic activity">
    <reaction evidence="7 8">
        <text>N(6)-[(R)-dihydrolipoyl]-L-lysyl-[protein] + acetyl-CoA = N(6)-[(R)-S(8)-acetyldihydrolipoyl]-L-lysyl-[protein] + CoA</text>
        <dbReference type="Rhea" id="RHEA:17017"/>
        <dbReference type="Rhea" id="RHEA-COMP:10475"/>
        <dbReference type="Rhea" id="RHEA-COMP:10478"/>
        <dbReference type="ChEBI" id="CHEBI:57287"/>
        <dbReference type="ChEBI" id="CHEBI:57288"/>
        <dbReference type="ChEBI" id="CHEBI:83100"/>
        <dbReference type="ChEBI" id="CHEBI:83111"/>
        <dbReference type="EC" id="2.3.1.12"/>
    </reaction>
</comment>
<dbReference type="Proteomes" id="UP000177515">
    <property type="component" value="Chromosome 2"/>
</dbReference>
<evidence type="ECO:0000256" key="2">
    <source>
        <dbReference type="ARBA" id="ARBA00011484"/>
    </source>
</evidence>
<evidence type="ECO:0000256" key="1">
    <source>
        <dbReference type="ARBA" id="ARBA00007317"/>
    </source>
</evidence>
<dbReference type="Pfam" id="PF00198">
    <property type="entry name" value="2-oxoacid_dh"/>
    <property type="match status" value="1"/>
</dbReference>
<evidence type="ECO:0000256" key="3">
    <source>
        <dbReference type="ARBA" id="ARBA00022679"/>
    </source>
</evidence>
<comment type="subunit">
    <text evidence="2">Forms a 24-polypeptide structural core with octahedral symmetry.</text>
</comment>
<dbReference type="InterPro" id="IPR006257">
    <property type="entry name" value="LAT1"/>
</dbReference>
<dbReference type="InterPro" id="IPR000089">
    <property type="entry name" value="Biotin_lipoyl"/>
</dbReference>
<dbReference type="InterPro" id="IPR023213">
    <property type="entry name" value="CAT-like_dom_sf"/>
</dbReference>
<dbReference type="InterPro" id="IPR003016">
    <property type="entry name" value="2-oxoA_DH_lipoyl-BS"/>
</dbReference>
<sequence length="430" mass="43610">MAILLRMPEVAANATHATLQAWTREEGETVAVGDCVAEIETDKAVVELNADATGVLGRRLVAAGQEVEVGAPIGVLLVDGESAIDIDALIAAAGGGGATPTAAAAAAAAEPTPATAPAAGAASPAAAPSSRVFASPLARRLAARLGVDLAALRGSGPNGRVVKRDVEQAAQGGRPPAAPAAAPAACASAAVPAASTSAAALPADAAFTEVPHSNMRRTIARRLSESKATIPHFYLVADCRMEALLALRAQVNAGAARKISVNDFIVRAVAVALREVPGANVGWTDSAMRHYREADVAVAVSTGTGLITPIVRGADRKPLSVISGEIADLAARARAGQLRPEEYQGGSFSVSNLGMFGVSEFSAIINPPQAAILAVGATQAVPVVEDGELRPGQVMRCTLSADHRAIDGALAAQWLAAFKRLVENPLSMLI</sequence>
<evidence type="ECO:0000259" key="10">
    <source>
        <dbReference type="PROSITE" id="PS51826"/>
    </source>
</evidence>
<gene>
    <name evidence="11" type="ORF">BKK80_31525</name>
</gene>